<feature type="domain" description="OTU" evidence="14">
    <location>
        <begin position="488"/>
        <end position="646"/>
    </location>
</feature>
<reference evidence="15" key="1">
    <citation type="submission" date="2018-07" db="EMBL/GenBank/DDBJ databases">
        <authorList>
            <person name="Quirk P.G."/>
            <person name="Krulwich T.A."/>
        </authorList>
    </citation>
    <scope>NUCLEOTIDE SEQUENCE</scope>
</reference>
<evidence type="ECO:0000256" key="8">
    <source>
        <dbReference type="ARBA" id="ARBA00022786"/>
    </source>
</evidence>
<dbReference type="GO" id="GO:0035523">
    <property type="term" value="P:protein K29-linked deubiquitination"/>
    <property type="evidence" value="ECO:0007669"/>
    <property type="project" value="TreeGrafter"/>
</dbReference>
<dbReference type="Pfam" id="PF18418">
    <property type="entry name" value="AnkUBD"/>
    <property type="match status" value="1"/>
</dbReference>
<dbReference type="InterPro" id="IPR001876">
    <property type="entry name" value="Znf_RanBP2"/>
</dbReference>
<evidence type="ECO:0000313" key="15">
    <source>
        <dbReference type="EMBL" id="SSX34116.1"/>
    </source>
</evidence>
<sequence>MGDDSSTTTTEEKKWKCELCTYENCAKNLKCCMCQNKKNLLNEDIFRLSPSSNRPTQQSPPLVESTACGPFVNQQAIVADLSETNKWSCHACTYLNWIRATRCVQCGAKKAVDQHIQEKDIVNEQLKSLKIRDLESESDGTPRANSPAFGQCAGAKISPSADGTLPLSRSSSSNYNFNKWLCPMCTYENWPKSIKCSMCNHTREISQQQQQGAACRAVVTESSSEGANAMAKTISIESLQNAGNIRYTLSPEREISNYDENCAGNFIAPPASATGFTKQRQSGHTRNIQQQQLQESCNLDAQFERRIRQIRRQTDRQWLSACIGVVDNNRNAVEEYLACGGNPARALTATECSFLNRNSAFDVGHTLIHLAIRFHRDEMLPSLLNRISNGPNQSYVKRVPSYIAPDIASDIRRHFASSLRIKKAPFTCYYVNEFVTFALPAEIEELPNSIQEQLYDELLDRDAQQQLESPPPALNWSLEITTRFGSRLWVLWNRSAGDCLLDSAMQATYGVFDRDNVLRRALSDTLHQCGHMFYPRWKEYEMIQAALLHFTLEETQWEEDWSTLLSLASQPGSSLEQLHIFTLAHILRRPIIVYGVKYVKSFRGEDLGYARFEGLYLPLLWDQSFCIRSPIALGYTRGHFSALVPMEPYPNRIDSARCVNSDQEGVTYLPLMDCEMKLLPIHFLTQAEMGREEAIMREWLDVCFTDGHLLVARQKLHKRPLLLAQMLEEWLNHYRRLAQVYQGPFNRIEKLRGYSSDGDSDEE</sequence>
<dbReference type="Pfam" id="PF02338">
    <property type="entry name" value="OTU"/>
    <property type="match status" value="1"/>
</dbReference>
<dbReference type="AlphaFoldDB" id="A0A336MV22"/>
<organism evidence="15">
    <name type="scientific">Culicoides sonorensis</name>
    <name type="common">Biting midge</name>
    <dbReference type="NCBI Taxonomy" id="179676"/>
    <lineage>
        <taxon>Eukaryota</taxon>
        <taxon>Metazoa</taxon>
        <taxon>Ecdysozoa</taxon>
        <taxon>Arthropoda</taxon>
        <taxon>Hexapoda</taxon>
        <taxon>Insecta</taxon>
        <taxon>Pterygota</taxon>
        <taxon>Neoptera</taxon>
        <taxon>Endopterygota</taxon>
        <taxon>Diptera</taxon>
        <taxon>Nematocera</taxon>
        <taxon>Chironomoidea</taxon>
        <taxon>Ceratopogonidae</taxon>
        <taxon>Ceratopogoninae</taxon>
        <taxon>Culicoides</taxon>
        <taxon>Monoculicoides</taxon>
    </lineage>
</organism>
<keyword evidence="5" id="KW-0479">Metal-binding</keyword>
<dbReference type="GO" id="GO:0071947">
    <property type="term" value="P:protein deubiquitination involved in ubiquitin-dependent protein catabolic process"/>
    <property type="evidence" value="ECO:0007669"/>
    <property type="project" value="TreeGrafter"/>
</dbReference>
<dbReference type="VEuPathDB" id="VectorBase:CSON007486"/>
<gene>
    <name evidence="15" type="primary">CSON007486</name>
</gene>
<keyword evidence="7 12" id="KW-0863">Zinc-finger</keyword>
<dbReference type="InterPro" id="IPR041294">
    <property type="entry name" value="AnkUBD"/>
</dbReference>
<evidence type="ECO:0000259" key="13">
    <source>
        <dbReference type="PROSITE" id="PS50199"/>
    </source>
</evidence>
<dbReference type="GO" id="GO:0004843">
    <property type="term" value="F:cysteine-type deubiquitinase activity"/>
    <property type="evidence" value="ECO:0007669"/>
    <property type="project" value="UniProtKB-EC"/>
</dbReference>
<evidence type="ECO:0000256" key="10">
    <source>
        <dbReference type="ARBA" id="ARBA00022807"/>
    </source>
</evidence>
<dbReference type="Gene3D" id="4.10.1060.10">
    <property type="entry name" value="Zinc finger, RanBP2-type"/>
    <property type="match status" value="2"/>
</dbReference>
<dbReference type="GO" id="GO:1990168">
    <property type="term" value="P:protein K33-linked deubiquitination"/>
    <property type="evidence" value="ECO:0007669"/>
    <property type="project" value="TreeGrafter"/>
</dbReference>
<comment type="catalytic activity">
    <reaction evidence="1">
        <text>Thiol-dependent hydrolysis of ester, thioester, amide, peptide and isopeptide bonds formed by the C-terminal Gly of ubiquitin (a 76-residue protein attached to proteins as an intracellular targeting signal).</text>
        <dbReference type="EC" id="3.4.19.12"/>
    </reaction>
</comment>
<dbReference type="Gene3D" id="1.25.40.560">
    <property type="match status" value="1"/>
</dbReference>
<dbReference type="InterPro" id="IPR051346">
    <property type="entry name" value="OTU_Deubiquitinase"/>
</dbReference>
<dbReference type="PANTHER" id="PTHR13367:SF28">
    <property type="entry name" value="UBIQUITIN THIOESTERASE ZRANB1"/>
    <property type="match status" value="1"/>
</dbReference>
<dbReference type="EC" id="3.4.19.12" evidence="3"/>
<dbReference type="OMA" id="MCDTKDD"/>
<comment type="similarity">
    <text evidence="2">Belongs to the peptidase C64 family.</text>
</comment>
<keyword evidence="6" id="KW-0677">Repeat</keyword>
<dbReference type="FunFam" id="1.25.40.560:FF:000002">
    <property type="entry name" value="Ubiquitin thioesterase trabid"/>
    <property type="match status" value="1"/>
</dbReference>
<keyword evidence="10" id="KW-0788">Thiol protease</keyword>
<dbReference type="GO" id="GO:0005634">
    <property type="term" value="C:nucleus"/>
    <property type="evidence" value="ECO:0007669"/>
    <property type="project" value="TreeGrafter"/>
</dbReference>
<dbReference type="InterPro" id="IPR003323">
    <property type="entry name" value="OTU_dom"/>
</dbReference>
<evidence type="ECO:0000256" key="11">
    <source>
        <dbReference type="ARBA" id="ARBA00022833"/>
    </source>
</evidence>
<keyword evidence="4" id="KW-0645">Protease</keyword>
<proteinExistence type="inferred from homology"/>
<evidence type="ECO:0000256" key="2">
    <source>
        <dbReference type="ARBA" id="ARBA00005865"/>
    </source>
</evidence>
<dbReference type="GO" id="GO:0016477">
    <property type="term" value="P:cell migration"/>
    <property type="evidence" value="ECO:0007669"/>
    <property type="project" value="TreeGrafter"/>
</dbReference>
<evidence type="ECO:0000256" key="7">
    <source>
        <dbReference type="ARBA" id="ARBA00022771"/>
    </source>
</evidence>
<dbReference type="GO" id="GO:0070530">
    <property type="term" value="F:K63-linked polyubiquitin modification-dependent protein binding"/>
    <property type="evidence" value="ECO:0007669"/>
    <property type="project" value="TreeGrafter"/>
</dbReference>
<name>A0A336MV22_CULSO</name>
<feature type="domain" description="RanBP2-type" evidence="13">
    <location>
        <begin position="176"/>
        <end position="205"/>
    </location>
</feature>
<evidence type="ECO:0000256" key="6">
    <source>
        <dbReference type="ARBA" id="ARBA00022737"/>
    </source>
</evidence>
<dbReference type="InterPro" id="IPR049768">
    <property type="entry name" value="ZRANB1_OTU"/>
</dbReference>
<keyword evidence="8" id="KW-0833">Ubl conjugation pathway</keyword>
<dbReference type="PROSITE" id="PS50199">
    <property type="entry name" value="ZF_RANBP2_2"/>
    <property type="match status" value="3"/>
</dbReference>
<dbReference type="PANTHER" id="PTHR13367">
    <property type="entry name" value="UBIQUITIN THIOESTERASE"/>
    <property type="match status" value="1"/>
</dbReference>
<feature type="domain" description="RanBP2-type" evidence="13">
    <location>
        <begin position="11"/>
        <end position="40"/>
    </location>
</feature>
<dbReference type="EMBL" id="UFQT01002833">
    <property type="protein sequence ID" value="SSX34116.1"/>
    <property type="molecule type" value="Genomic_DNA"/>
</dbReference>
<evidence type="ECO:0000256" key="9">
    <source>
        <dbReference type="ARBA" id="ARBA00022801"/>
    </source>
</evidence>
<dbReference type="CDD" id="cd22767">
    <property type="entry name" value="OTU_ZRANB1"/>
    <property type="match status" value="1"/>
</dbReference>
<keyword evidence="9" id="KW-0378">Hydrolase</keyword>
<dbReference type="GO" id="GO:0008270">
    <property type="term" value="F:zinc ion binding"/>
    <property type="evidence" value="ECO:0007669"/>
    <property type="project" value="UniProtKB-KW"/>
</dbReference>
<evidence type="ECO:0000256" key="4">
    <source>
        <dbReference type="ARBA" id="ARBA00022670"/>
    </source>
</evidence>
<dbReference type="SMART" id="SM00547">
    <property type="entry name" value="ZnF_RBZ"/>
    <property type="match status" value="3"/>
</dbReference>
<evidence type="ECO:0000256" key="1">
    <source>
        <dbReference type="ARBA" id="ARBA00000707"/>
    </source>
</evidence>
<dbReference type="PROSITE" id="PS01358">
    <property type="entry name" value="ZF_RANBP2_1"/>
    <property type="match status" value="3"/>
</dbReference>
<evidence type="ECO:0000259" key="14">
    <source>
        <dbReference type="PROSITE" id="PS50802"/>
    </source>
</evidence>
<evidence type="ECO:0000256" key="12">
    <source>
        <dbReference type="PROSITE-ProRule" id="PRU00322"/>
    </source>
</evidence>
<accession>A0A336MV22</accession>
<dbReference type="GO" id="GO:0030177">
    <property type="term" value="P:positive regulation of Wnt signaling pathway"/>
    <property type="evidence" value="ECO:0007669"/>
    <property type="project" value="TreeGrafter"/>
</dbReference>
<evidence type="ECO:0000256" key="5">
    <source>
        <dbReference type="ARBA" id="ARBA00022723"/>
    </source>
</evidence>
<dbReference type="GO" id="GO:0005737">
    <property type="term" value="C:cytoplasm"/>
    <property type="evidence" value="ECO:0007669"/>
    <property type="project" value="TreeGrafter"/>
</dbReference>
<feature type="domain" description="RanBP2-type" evidence="13">
    <location>
        <begin position="83"/>
        <end position="112"/>
    </location>
</feature>
<dbReference type="PROSITE" id="PS50802">
    <property type="entry name" value="OTU"/>
    <property type="match status" value="1"/>
</dbReference>
<dbReference type="Pfam" id="PF00641">
    <property type="entry name" value="Zn_ribbon_RanBP"/>
    <property type="match status" value="2"/>
</dbReference>
<keyword evidence="11" id="KW-0862">Zinc</keyword>
<protein>
    <recommendedName>
        <fullName evidence="3">ubiquitinyl hydrolase 1</fullName>
        <ecNumber evidence="3">3.4.19.12</ecNumber>
    </recommendedName>
</protein>
<evidence type="ECO:0000256" key="3">
    <source>
        <dbReference type="ARBA" id="ARBA00012759"/>
    </source>
</evidence>
<dbReference type="GO" id="GO:0007010">
    <property type="term" value="P:cytoskeleton organization"/>
    <property type="evidence" value="ECO:0007669"/>
    <property type="project" value="TreeGrafter"/>
</dbReference>